<reference evidence="2 3" key="1">
    <citation type="submission" date="2023-07" db="EMBL/GenBank/DDBJ databases">
        <title>Genomic Encyclopedia of Type Strains, Phase IV (KMG-IV): sequencing the most valuable type-strain genomes for metagenomic binning, comparative biology and taxonomic classification.</title>
        <authorList>
            <person name="Goeker M."/>
        </authorList>
    </citation>
    <scope>NUCLEOTIDE SEQUENCE [LARGE SCALE GENOMIC DNA]</scope>
    <source>
        <strain evidence="2 3">DSM 25924</strain>
    </source>
</reference>
<organism evidence="2 3">
    <name type="scientific">Alicyclobacillus tolerans</name>
    <dbReference type="NCBI Taxonomy" id="90970"/>
    <lineage>
        <taxon>Bacteria</taxon>
        <taxon>Bacillati</taxon>
        <taxon>Bacillota</taxon>
        <taxon>Bacilli</taxon>
        <taxon>Bacillales</taxon>
        <taxon>Alicyclobacillaceae</taxon>
        <taxon>Alicyclobacillus</taxon>
    </lineage>
</organism>
<evidence type="ECO:0000256" key="1">
    <source>
        <dbReference type="SAM" id="Phobius"/>
    </source>
</evidence>
<name>A0ABT9LYS3_9BACL</name>
<gene>
    <name evidence="2" type="ORF">J2S04_002387</name>
</gene>
<feature type="transmembrane region" description="Helical" evidence="1">
    <location>
        <begin position="6"/>
        <end position="26"/>
    </location>
</feature>
<feature type="transmembrane region" description="Helical" evidence="1">
    <location>
        <begin position="120"/>
        <end position="153"/>
    </location>
</feature>
<accession>A0ABT9LYS3</accession>
<feature type="transmembrane region" description="Helical" evidence="1">
    <location>
        <begin position="246"/>
        <end position="275"/>
    </location>
</feature>
<protein>
    <submittedName>
        <fullName evidence="2">Uncharacterized protein</fullName>
    </submittedName>
</protein>
<evidence type="ECO:0000313" key="3">
    <source>
        <dbReference type="Proteomes" id="UP001229209"/>
    </source>
</evidence>
<keyword evidence="1" id="KW-0812">Transmembrane</keyword>
<keyword evidence="1" id="KW-0472">Membrane</keyword>
<dbReference type="Proteomes" id="UP001229209">
    <property type="component" value="Unassembled WGS sequence"/>
</dbReference>
<keyword evidence="1" id="KW-1133">Transmembrane helix</keyword>
<dbReference type="EMBL" id="JAURUO010000014">
    <property type="protein sequence ID" value="MDP9729414.1"/>
    <property type="molecule type" value="Genomic_DNA"/>
</dbReference>
<keyword evidence="3" id="KW-1185">Reference proteome</keyword>
<dbReference type="RefSeq" id="WP_306955169.1">
    <property type="nucleotide sequence ID" value="NZ_JAURUO010000014.1"/>
</dbReference>
<feature type="transmembrane region" description="Helical" evidence="1">
    <location>
        <begin position="203"/>
        <end position="226"/>
    </location>
</feature>
<proteinExistence type="predicted"/>
<sequence length="291" mass="31841">MKKRWWMGLAIGAVAVLVCLVPFFHLRNVYAVRSAYTIFRQQNTSIARGQVVDDALILGHNVNLSGHVYEILAVINGNVHVTSSGSADILVDLGGQIFLDHGAHVHQLYHLSLSTPFWNGVLLGGMFALLLWMGMLVLSMGLLLITTIVAWVFQEYTVVPFNILKSSARTAGIAGLLMTVICLAVSGLLALTLIAIPLAAVAVVLFVIAGILGLSVVALWIGDLFWRESNQKRPEWVRAMMGSGLMLAFCNLPWIGLLFFCIFWLIGIGTIALWLGEVWRKRGKRGKAMAS</sequence>
<evidence type="ECO:0000313" key="2">
    <source>
        <dbReference type="EMBL" id="MDP9729414.1"/>
    </source>
</evidence>
<comment type="caution">
    <text evidence="2">The sequence shown here is derived from an EMBL/GenBank/DDBJ whole genome shotgun (WGS) entry which is preliminary data.</text>
</comment>
<feature type="transmembrane region" description="Helical" evidence="1">
    <location>
        <begin position="173"/>
        <end position="196"/>
    </location>
</feature>